<dbReference type="InterPro" id="IPR057259">
    <property type="entry name" value="Ribosomal_L19e"/>
</dbReference>
<dbReference type="Pfam" id="PF01280">
    <property type="entry name" value="Ribosomal_L19e"/>
    <property type="match status" value="1"/>
</dbReference>
<dbReference type="Gene3D" id="1.10.1650.10">
    <property type="match status" value="1"/>
</dbReference>
<protein>
    <submittedName>
        <fullName evidence="3">Ribosomal protein L19E</fullName>
    </submittedName>
</protein>
<sequence>MFGVGQNRLKINSEQVDKLDDAITRGSMRSLKKDDIVTIPKKQGISRGRQRQKRKNKAWTNTRF</sequence>
<reference evidence="3" key="1">
    <citation type="journal article" date="2014" name="Genome Biol. Evol.">
        <title>Pangenome evidence for extensive interdomain horizontal transfer affecting lineage core and shell genes in uncultured planktonic thaumarchaeota and euryarchaeota.</title>
        <authorList>
            <person name="Deschamps P."/>
            <person name="Zivanovic Y."/>
            <person name="Moreira D."/>
            <person name="Rodriguez-Valera F."/>
            <person name="Lopez-Garcia P."/>
        </authorList>
    </citation>
    <scope>NUCLEOTIDE SEQUENCE</scope>
</reference>
<dbReference type="AlphaFoldDB" id="A0A075FPU9"/>
<feature type="domain" description="Ribosomal protein L19e N-terminal" evidence="2">
    <location>
        <begin position="2"/>
        <end position="38"/>
    </location>
</feature>
<dbReference type="GO" id="GO:0003735">
    <property type="term" value="F:structural constituent of ribosome"/>
    <property type="evidence" value="ECO:0007669"/>
    <property type="project" value="InterPro"/>
</dbReference>
<dbReference type="InterPro" id="IPR035970">
    <property type="entry name" value="60S_ribosomal_eL19_sf"/>
</dbReference>
<keyword evidence="3" id="KW-0687">Ribonucleoprotein</keyword>
<dbReference type="SUPFAM" id="SSF48140">
    <property type="entry name" value="Ribosomal protein L19 (L19e)"/>
    <property type="match status" value="1"/>
</dbReference>
<dbReference type="InterPro" id="IPR015972">
    <property type="entry name" value="Ribosomal_eL19_dom1"/>
</dbReference>
<dbReference type="EMBL" id="KF900391">
    <property type="protein sequence ID" value="AIE93354.1"/>
    <property type="molecule type" value="Genomic_DNA"/>
</dbReference>
<evidence type="ECO:0000256" key="1">
    <source>
        <dbReference type="SAM" id="MobiDB-lite"/>
    </source>
</evidence>
<evidence type="ECO:0000259" key="2">
    <source>
        <dbReference type="Pfam" id="PF01280"/>
    </source>
</evidence>
<feature type="compositionally biased region" description="Basic residues" evidence="1">
    <location>
        <begin position="48"/>
        <end position="57"/>
    </location>
</feature>
<accession>A0A075FPU9</accession>
<dbReference type="GO" id="GO:0005840">
    <property type="term" value="C:ribosome"/>
    <property type="evidence" value="ECO:0007669"/>
    <property type="project" value="UniProtKB-KW"/>
</dbReference>
<name>A0A075FPU9_9ARCH</name>
<feature type="region of interest" description="Disordered" evidence="1">
    <location>
        <begin position="40"/>
        <end position="64"/>
    </location>
</feature>
<dbReference type="GO" id="GO:0006412">
    <property type="term" value="P:translation"/>
    <property type="evidence" value="ECO:0007669"/>
    <property type="project" value="InterPro"/>
</dbReference>
<evidence type="ECO:0000313" key="3">
    <source>
        <dbReference type="EMBL" id="AIE93354.1"/>
    </source>
</evidence>
<keyword evidence="3" id="KW-0689">Ribosomal protein</keyword>
<proteinExistence type="predicted"/>
<organism evidence="3">
    <name type="scientific">uncultured marine thaumarchaeote AD1000_33_G09</name>
    <dbReference type="NCBI Taxonomy" id="1455909"/>
    <lineage>
        <taxon>Archaea</taxon>
        <taxon>Nitrososphaerota</taxon>
        <taxon>environmental samples</taxon>
    </lineage>
</organism>